<reference evidence="1 2" key="1">
    <citation type="submission" date="2017-09" db="EMBL/GenBank/DDBJ databases">
        <authorList>
            <person name="Ehlers B."/>
            <person name="Leendertz F.H."/>
        </authorList>
    </citation>
    <scope>NUCLEOTIDE SEQUENCE [LARGE SCALE GENOMIC DNA]</scope>
    <source>
        <strain evidence="1 2">DSM 45537</strain>
    </source>
</reference>
<dbReference type="Gene3D" id="1.25.10.10">
    <property type="entry name" value="Leucine-rich Repeat Variant"/>
    <property type="match status" value="1"/>
</dbReference>
<evidence type="ECO:0008006" key="3">
    <source>
        <dbReference type="Google" id="ProtNLM"/>
    </source>
</evidence>
<dbReference type="EMBL" id="OBEG01000005">
    <property type="protein sequence ID" value="SNY88135.1"/>
    <property type="molecule type" value="Genomic_DNA"/>
</dbReference>
<name>A0A285LTC3_9NOCA</name>
<organism evidence="1 2">
    <name type="scientific">Nocardia amikacinitolerans</name>
    <dbReference type="NCBI Taxonomy" id="756689"/>
    <lineage>
        <taxon>Bacteria</taxon>
        <taxon>Bacillati</taxon>
        <taxon>Actinomycetota</taxon>
        <taxon>Actinomycetes</taxon>
        <taxon>Mycobacteriales</taxon>
        <taxon>Nocardiaceae</taxon>
        <taxon>Nocardia</taxon>
    </lineage>
</organism>
<accession>A0A285LTC3</accession>
<dbReference type="Proteomes" id="UP000219565">
    <property type="component" value="Unassembled WGS sequence"/>
</dbReference>
<evidence type="ECO:0000313" key="2">
    <source>
        <dbReference type="Proteomes" id="UP000219565"/>
    </source>
</evidence>
<dbReference type="SUPFAM" id="SSF48371">
    <property type="entry name" value="ARM repeat"/>
    <property type="match status" value="1"/>
</dbReference>
<sequence>MTPTDDAAATRLPEEYRRAGGYADTIPEIGSRPQNSPEVIAVLAQWLTDFEDRWPGAETEAREMVRLNLINALNRKESRKTAAIPALISQFDHTKTINPYVRWAAGNALYSIPASKEYFEELAIIASDRGFGTYRQMVVNWLGKSRHFEAAAVAAAQLDDETVQGHALDALSRLRAKGFRTQVEPFLASKYPWYRRNAERIIRHDRR</sequence>
<dbReference type="OrthoDB" id="4539504at2"/>
<keyword evidence="2" id="KW-1185">Reference proteome</keyword>
<dbReference type="AlphaFoldDB" id="A0A285LTC3"/>
<proteinExistence type="predicted"/>
<dbReference type="InterPro" id="IPR016024">
    <property type="entry name" value="ARM-type_fold"/>
</dbReference>
<gene>
    <name evidence="1" type="ORF">SAMN04244553_5097</name>
</gene>
<dbReference type="InterPro" id="IPR011989">
    <property type="entry name" value="ARM-like"/>
</dbReference>
<dbReference type="RefSeq" id="WP_097247085.1">
    <property type="nucleotide sequence ID" value="NZ_OBEG01000005.1"/>
</dbReference>
<evidence type="ECO:0000313" key="1">
    <source>
        <dbReference type="EMBL" id="SNY88135.1"/>
    </source>
</evidence>
<protein>
    <recommendedName>
        <fullName evidence="3">HEAT repeat-containing protein</fullName>
    </recommendedName>
</protein>